<evidence type="ECO:0000313" key="3">
    <source>
        <dbReference type="Proteomes" id="UP000026915"/>
    </source>
</evidence>
<organism evidence="2 3">
    <name type="scientific">Theobroma cacao</name>
    <name type="common">Cacao</name>
    <name type="synonym">Cocoa</name>
    <dbReference type="NCBI Taxonomy" id="3641"/>
    <lineage>
        <taxon>Eukaryota</taxon>
        <taxon>Viridiplantae</taxon>
        <taxon>Streptophyta</taxon>
        <taxon>Embryophyta</taxon>
        <taxon>Tracheophyta</taxon>
        <taxon>Spermatophyta</taxon>
        <taxon>Magnoliopsida</taxon>
        <taxon>eudicotyledons</taxon>
        <taxon>Gunneridae</taxon>
        <taxon>Pentapetalae</taxon>
        <taxon>rosids</taxon>
        <taxon>malvids</taxon>
        <taxon>Malvales</taxon>
        <taxon>Malvaceae</taxon>
        <taxon>Byttnerioideae</taxon>
        <taxon>Theobroma</taxon>
    </lineage>
</organism>
<dbReference type="EMBL" id="CM001883">
    <property type="protein sequence ID" value="EOY09280.1"/>
    <property type="molecule type" value="Genomic_DNA"/>
</dbReference>
<keyword evidence="1" id="KW-0812">Transmembrane</keyword>
<dbReference type="Proteomes" id="UP000026915">
    <property type="component" value="Chromosome 5"/>
</dbReference>
<dbReference type="HOGENOM" id="CLU_2125574_0_0_1"/>
<dbReference type="InParanoid" id="A0A061EW31"/>
<protein>
    <submittedName>
        <fullName evidence="2">Uncharacterized protein</fullName>
    </submittedName>
</protein>
<proteinExistence type="predicted"/>
<dbReference type="OMA" id="NEYLIWR"/>
<accession>A0A061EW31</accession>
<keyword evidence="3" id="KW-1185">Reference proteome</keyword>
<keyword evidence="1" id="KW-0472">Membrane</keyword>
<reference evidence="2 3" key="1">
    <citation type="journal article" date="2013" name="Genome Biol.">
        <title>The genome sequence of the most widely cultivated cacao type and its use to identify candidate genes regulating pod color.</title>
        <authorList>
            <person name="Motamayor J.C."/>
            <person name="Mockaitis K."/>
            <person name="Schmutz J."/>
            <person name="Haiminen N."/>
            <person name="Iii D.L."/>
            <person name="Cornejo O."/>
            <person name="Findley S.D."/>
            <person name="Zheng P."/>
            <person name="Utro F."/>
            <person name="Royaert S."/>
            <person name="Saski C."/>
            <person name="Jenkins J."/>
            <person name="Podicheti R."/>
            <person name="Zhao M."/>
            <person name="Scheffler B.E."/>
            <person name="Stack J.C."/>
            <person name="Feltus F.A."/>
            <person name="Mustiga G.M."/>
            <person name="Amores F."/>
            <person name="Phillips W."/>
            <person name="Marelli J.P."/>
            <person name="May G.D."/>
            <person name="Shapiro H."/>
            <person name="Ma J."/>
            <person name="Bustamante C.D."/>
            <person name="Schnell R.J."/>
            <person name="Main D."/>
            <person name="Gilbert D."/>
            <person name="Parida L."/>
            <person name="Kuhn D.N."/>
        </authorList>
    </citation>
    <scope>NUCLEOTIDE SEQUENCE [LARGE SCALE GENOMIC DNA]</scope>
    <source>
        <strain evidence="3">cv. Matina 1-6</strain>
    </source>
</reference>
<name>A0A061EW31_THECC</name>
<dbReference type="AlphaFoldDB" id="A0A061EW31"/>
<gene>
    <name evidence="2" type="ORF">TCM_024707</name>
</gene>
<sequence>MASRYENAIVFIERDMCTTHPYHNKSFFVETNVNEYLIWRVFIDDGSLVNLKLLSTLKALKINLKGLFHPMTITFFNKKEIKTLGQVMVSFKMGLFMTRLASTLLMLMWPIIPS</sequence>
<dbReference type="Gramene" id="EOY09280">
    <property type="protein sequence ID" value="EOY09280"/>
    <property type="gene ID" value="TCM_024707"/>
</dbReference>
<feature type="transmembrane region" description="Helical" evidence="1">
    <location>
        <begin position="89"/>
        <end position="112"/>
    </location>
</feature>
<evidence type="ECO:0000256" key="1">
    <source>
        <dbReference type="SAM" id="Phobius"/>
    </source>
</evidence>
<keyword evidence="1" id="KW-1133">Transmembrane helix</keyword>
<evidence type="ECO:0000313" key="2">
    <source>
        <dbReference type="EMBL" id="EOY09280.1"/>
    </source>
</evidence>